<keyword evidence="3" id="KW-1185">Reference proteome</keyword>
<dbReference type="PANTHER" id="PTHR33067:SF35">
    <property type="entry name" value="ASPARTIC PEPTIDASE DDI1-TYPE DOMAIN-CONTAINING PROTEIN"/>
    <property type="match status" value="1"/>
</dbReference>
<evidence type="ECO:0000256" key="1">
    <source>
        <dbReference type="SAM" id="MobiDB-lite"/>
    </source>
</evidence>
<dbReference type="AlphaFoldDB" id="A0A5B6VJ57"/>
<proteinExistence type="predicted"/>
<feature type="region of interest" description="Disordered" evidence="1">
    <location>
        <begin position="24"/>
        <end position="44"/>
    </location>
</feature>
<organism evidence="2 3">
    <name type="scientific">Gossypium australe</name>
    <dbReference type="NCBI Taxonomy" id="47621"/>
    <lineage>
        <taxon>Eukaryota</taxon>
        <taxon>Viridiplantae</taxon>
        <taxon>Streptophyta</taxon>
        <taxon>Embryophyta</taxon>
        <taxon>Tracheophyta</taxon>
        <taxon>Spermatophyta</taxon>
        <taxon>Magnoliopsida</taxon>
        <taxon>eudicotyledons</taxon>
        <taxon>Gunneridae</taxon>
        <taxon>Pentapetalae</taxon>
        <taxon>rosids</taxon>
        <taxon>malvids</taxon>
        <taxon>Malvales</taxon>
        <taxon>Malvaceae</taxon>
        <taxon>Malvoideae</taxon>
        <taxon>Gossypium</taxon>
    </lineage>
</organism>
<reference evidence="3" key="1">
    <citation type="journal article" date="2019" name="Plant Biotechnol. J.">
        <title>Genome sequencing of the Australian wild diploid species Gossypium australe highlights disease resistance and delayed gland morphogenesis.</title>
        <authorList>
            <person name="Cai Y."/>
            <person name="Cai X."/>
            <person name="Wang Q."/>
            <person name="Wang P."/>
            <person name="Zhang Y."/>
            <person name="Cai C."/>
            <person name="Xu Y."/>
            <person name="Wang K."/>
            <person name="Zhou Z."/>
            <person name="Wang C."/>
            <person name="Geng S."/>
            <person name="Li B."/>
            <person name="Dong Q."/>
            <person name="Hou Y."/>
            <person name="Wang H."/>
            <person name="Ai P."/>
            <person name="Liu Z."/>
            <person name="Yi F."/>
            <person name="Sun M."/>
            <person name="An G."/>
            <person name="Cheng J."/>
            <person name="Zhang Y."/>
            <person name="Shi Q."/>
            <person name="Xie Y."/>
            <person name="Shi X."/>
            <person name="Chang Y."/>
            <person name="Huang F."/>
            <person name="Chen Y."/>
            <person name="Hong S."/>
            <person name="Mi L."/>
            <person name="Sun Q."/>
            <person name="Zhang L."/>
            <person name="Zhou B."/>
            <person name="Peng R."/>
            <person name="Zhang X."/>
            <person name="Liu F."/>
        </authorList>
    </citation>
    <scope>NUCLEOTIDE SEQUENCE [LARGE SCALE GENOMIC DNA]</scope>
    <source>
        <strain evidence="3">cv. PA1801</strain>
    </source>
</reference>
<dbReference type="Gene3D" id="2.40.70.10">
    <property type="entry name" value="Acid Proteases"/>
    <property type="match status" value="1"/>
</dbReference>
<gene>
    <name evidence="2" type="ORF">EPI10_014930</name>
</gene>
<evidence type="ECO:0000313" key="3">
    <source>
        <dbReference type="Proteomes" id="UP000325315"/>
    </source>
</evidence>
<evidence type="ECO:0000313" key="2">
    <source>
        <dbReference type="EMBL" id="KAA3469103.1"/>
    </source>
</evidence>
<dbReference type="PANTHER" id="PTHR33067">
    <property type="entry name" value="RNA-DIRECTED DNA POLYMERASE-RELATED"/>
    <property type="match status" value="1"/>
</dbReference>
<sequence length="263" mass="29843">MGNNSRLQNNPYSNHYNAGWLRKSKSTTSSGFPTPTLAAREKVEPRRDVNEVYLSNQIGQLAKLISERPQGSLPSNTETNPREQLYAITVRDEEKLLEFEQEPRQEIVVNNDKVEMPNYVKFLKVLLANKRKLDDSSTVELNAVCSAILKNKLPDKIKDPESFIIPYLTGSLNIDNALADLAASINVMPYKIVKQLGLRKPKQTRMSIQLADRTIRYLRGVIEDMIVKIDKFIFPVDFVVLDMDEDTTARTIIDVGTGELVFE</sequence>
<dbReference type="EMBL" id="SMMG02000006">
    <property type="protein sequence ID" value="KAA3469103.1"/>
    <property type="molecule type" value="Genomic_DNA"/>
</dbReference>
<dbReference type="CDD" id="cd00303">
    <property type="entry name" value="retropepsin_like"/>
    <property type="match status" value="1"/>
</dbReference>
<dbReference type="Proteomes" id="UP000325315">
    <property type="component" value="Unassembled WGS sequence"/>
</dbReference>
<accession>A0A5B6VJ57</accession>
<protein>
    <submittedName>
        <fullName evidence="2">Gag-asp_proteas domain-containing protein</fullName>
    </submittedName>
</protein>
<dbReference type="OrthoDB" id="997500at2759"/>
<comment type="caution">
    <text evidence="2">The sequence shown here is derived from an EMBL/GenBank/DDBJ whole genome shotgun (WGS) entry which is preliminary data.</text>
</comment>
<name>A0A5B6VJ57_9ROSI</name>
<dbReference type="InterPro" id="IPR021109">
    <property type="entry name" value="Peptidase_aspartic_dom_sf"/>
</dbReference>